<organism evidence="2">
    <name type="scientific">Enterobacter agglomerans</name>
    <name type="common">Erwinia herbicola</name>
    <name type="synonym">Pantoea agglomerans</name>
    <dbReference type="NCBI Taxonomy" id="549"/>
    <lineage>
        <taxon>Bacteria</taxon>
        <taxon>Pseudomonadati</taxon>
        <taxon>Pseudomonadota</taxon>
        <taxon>Gammaproteobacteria</taxon>
        <taxon>Enterobacterales</taxon>
        <taxon>Erwiniaceae</taxon>
        <taxon>Pantoea</taxon>
        <taxon>Pantoea agglomerans group</taxon>
    </lineage>
</organism>
<keyword evidence="1" id="KW-0472">Membrane</keyword>
<evidence type="ECO:0000313" key="2">
    <source>
        <dbReference type="EMBL" id="VYU82289.1"/>
    </source>
</evidence>
<dbReference type="Pfam" id="PF10968">
    <property type="entry name" value="DUF2770"/>
    <property type="match status" value="1"/>
</dbReference>
<proteinExistence type="predicted"/>
<protein>
    <recommendedName>
        <fullName evidence="3">DUF2770 domain-containing protein</fullName>
    </recommendedName>
</protein>
<evidence type="ECO:0000256" key="1">
    <source>
        <dbReference type="SAM" id="Phobius"/>
    </source>
</evidence>
<dbReference type="InterPro" id="IPR024494">
    <property type="entry name" value="DUF2770"/>
</dbReference>
<gene>
    <name evidence="2" type="ORF">PALFYP105_01992</name>
</gene>
<dbReference type="EMBL" id="CACRUS010000033">
    <property type="protein sequence ID" value="VYU82289.1"/>
    <property type="molecule type" value="Genomic_DNA"/>
</dbReference>
<keyword evidence="1" id="KW-1133">Transmembrane helix</keyword>
<accession>A0A6N3I3G2</accession>
<evidence type="ECO:0008006" key="3">
    <source>
        <dbReference type="Google" id="ProtNLM"/>
    </source>
</evidence>
<dbReference type="AlphaFoldDB" id="A0A6N3I3G2"/>
<name>A0A6N3I3G2_ENTAG</name>
<feature type="transmembrane region" description="Helical" evidence="1">
    <location>
        <begin position="34"/>
        <end position="54"/>
    </location>
</feature>
<reference evidence="2" key="1">
    <citation type="submission" date="2019-11" db="EMBL/GenBank/DDBJ databases">
        <authorList>
            <person name="Feng L."/>
        </authorList>
    </citation>
    <scope>NUCLEOTIDE SEQUENCE</scope>
    <source>
        <strain evidence="2">PagglomeransLFYP105</strain>
    </source>
</reference>
<sequence length="55" mass="6552">MGSGQFGARFLYGESWGIMRRIVSFLVNNIREHFMLYILLWALLAIVDFIYIVFY</sequence>
<keyword evidence="1" id="KW-0812">Transmembrane</keyword>